<protein>
    <submittedName>
        <fullName evidence="1">Uncharacterized protein</fullName>
    </submittedName>
</protein>
<dbReference type="AlphaFoldDB" id="A0A5C8UPQ8"/>
<accession>A0A5C8UPQ8</accession>
<evidence type="ECO:0000313" key="2">
    <source>
        <dbReference type="Proteomes" id="UP000321379"/>
    </source>
</evidence>
<gene>
    <name evidence="1" type="ORF">FVP33_14185</name>
</gene>
<dbReference type="Proteomes" id="UP000321379">
    <property type="component" value="Unassembled WGS sequence"/>
</dbReference>
<name>A0A5C8UPQ8_9MICO</name>
<reference evidence="1 2" key="1">
    <citation type="submission" date="2019-08" db="EMBL/GenBank/DDBJ databases">
        <title>Bacterial whole genome sequence for Glaciihabitans sp. CHu50b-6-2.</title>
        <authorList>
            <person name="Jin L."/>
        </authorList>
    </citation>
    <scope>NUCLEOTIDE SEQUENCE [LARGE SCALE GENOMIC DNA]</scope>
    <source>
        <strain evidence="1 2">CHu50b-6-2</strain>
    </source>
</reference>
<dbReference type="EMBL" id="VRMG01000009">
    <property type="protein sequence ID" value="TXN29324.1"/>
    <property type="molecule type" value="Genomic_DNA"/>
</dbReference>
<comment type="caution">
    <text evidence="1">The sequence shown here is derived from an EMBL/GenBank/DDBJ whole genome shotgun (WGS) entry which is preliminary data.</text>
</comment>
<organism evidence="1 2">
    <name type="scientific">Lacisediminihabitans profunda</name>
    <dbReference type="NCBI Taxonomy" id="2594790"/>
    <lineage>
        <taxon>Bacteria</taxon>
        <taxon>Bacillati</taxon>
        <taxon>Actinomycetota</taxon>
        <taxon>Actinomycetes</taxon>
        <taxon>Micrococcales</taxon>
        <taxon>Microbacteriaceae</taxon>
        <taxon>Lacisediminihabitans</taxon>
    </lineage>
</organism>
<dbReference type="RefSeq" id="WP_147784342.1">
    <property type="nucleotide sequence ID" value="NZ_VRMG01000009.1"/>
</dbReference>
<evidence type="ECO:0000313" key="1">
    <source>
        <dbReference type="EMBL" id="TXN29324.1"/>
    </source>
</evidence>
<sequence>MIFELHEPTRSNQDGRGIATLRVVSGGRLILNAAAKRMLADMDTKFVQLLWDPETKRIGLRESSQDDPAAFRVADAPSQGIITSKSFITENEIEPGNKMRLVRDGDMWVASTADTTGSAAQ</sequence>
<keyword evidence="2" id="KW-1185">Reference proteome</keyword>
<proteinExistence type="predicted"/>